<evidence type="ECO:0000256" key="8">
    <source>
        <dbReference type="SAM" id="Phobius"/>
    </source>
</evidence>
<proteinExistence type="inferred from homology"/>
<dbReference type="SUPFAM" id="SSF81452">
    <property type="entry name" value="Cytochrome c oxidase subunit III-like"/>
    <property type="match status" value="1"/>
</dbReference>
<dbReference type="Proteomes" id="UP000597338">
    <property type="component" value="Unassembled WGS sequence"/>
</dbReference>
<evidence type="ECO:0000256" key="3">
    <source>
        <dbReference type="ARBA" id="ARBA00022475"/>
    </source>
</evidence>
<evidence type="ECO:0000256" key="1">
    <source>
        <dbReference type="ARBA" id="ARBA00004651"/>
    </source>
</evidence>
<organism evidence="10 11">
    <name type="scientific">Parapedobacter defluvii</name>
    <dbReference type="NCBI Taxonomy" id="2045106"/>
    <lineage>
        <taxon>Bacteria</taxon>
        <taxon>Pseudomonadati</taxon>
        <taxon>Bacteroidota</taxon>
        <taxon>Sphingobacteriia</taxon>
        <taxon>Sphingobacteriales</taxon>
        <taxon>Sphingobacteriaceae</taxon>
        <taxon>Parapedobacter</taxon>
    </lineage>
</organism>
<accession>A0ABQ1L019</accession>
<dbReference type="InterPro" id="IPR035973">
    <property type="entry name" value="Cyt_c_oxidase_su3-like_sf"/>
</dbReference>
<feature type="transmembrane region" description="Helical" evidence="8">
    <location>
        <begin position="173"/>
        <end position="194"/>
    </location>
</feature>
<keyword evidence="5 8" id="KW-1133">Transmembrane helix</keyword>
<keyword evidence="3" id="KW-1003">Cell membrane</keyword>
<keyword evidence="6 8" id="KW-0472">Membrane</keyword>
<dbReference type="InterPro" id="IPR024791">
    <property type="entry name" value="Cyt_c/ubiquinol_Oxase_su3"/>
</dbReference>
<name>A0ABQ1L019_9SPHI</name>
<dbReference type="Pfam" id="PF00510">
    <property type="entry name" value="COX3"/>
    <property type="match status" value="1"/>
</dbReference>
<sequence>MIAMAQYTQNKEDLTQQKAKKFNLWLGMIGMFMMFAALSSGFIVYTAGGADRGIKTLLPQAFIYSTILIVLSSVTMQLAYVAAKRTLFTRQRILLVITILLGLGFFAMQVHAWGILSDRGVVFVNSNASQSFIYVFTGMHLAHIAAGILVLVRALVGRMRNVSQVNNVFRMDLAALFWHFLGILWIYIYVFLLLNQ</sequence>
<protein>
    <submittedName>
        <fullName evidence="10">Cytochrome oxidase subunit III</fullName>
    </submittedName>
</protein>
<evidence type="ECO:0000256" key="4">
    <source>
        <dbReference type="ARBA" id="ARBA00022692"/>
    </source>
</evidence>
<evidence type="ECO:0000256" key="2">
    <source>
        <dbReference type="ARBA" id="ARBA00010581"/>
    </source>
</evidence>
<dbReference type="PROSITE" id="PS50253">
    <property type="entry name" value="COX3"/>
    <property type="match status" value="1"/>
</dbReference>
<dbReference type="InterPro" id="IPR013833">
    <property type="entry name" value="Cyt_c_oxidase_su3_a-hlx"/>
</dbReference>
<evidence type="ECO:0000256" key="6">
    <source>
        <dbReference type="ARBA" id="ARBA00023136"/>
    </source>
</evidence>
<evidence type="ECO:0000313" key="10">
    <source>
        <dbReference type="EMBL" id="GGC16180.1"/>
    </source>
</evidence>
<comment type="subcellular location">
    <subcellularLocation>
        <location evidence="1 7">Cell membrane</location>
        <topology evidence="1 7">Multi-pass membrane protein</topology>
    </subcellularLocation>
</comment>
<evidence type="ECO:0000313" key="11">
    <source>
        <dbReference type="Proteomes" id="UP000597338"/>
    </source>
</evidence>
<feature type="transmembrane region" description="Helical" evidence="8">
    <location>
        <begin position="93"/>
        <end position="112"/>
    </location>
</feature>
<dbReference type="InterPro" id="IPR000298">
    <property type="entry name" value="Cyt_c_oxidase-like_su3"/>
</dbReference>
<reference evidence="11" key="1">
    <citation type="journal article" date="2019" name="Int. J. Syst. Evol. Microbiol.">
        <title>The Global Catalogue of Microorganisms (GCM) 10K type strain sequencing project: providing services to taxonomists for standard genome sequencing and annotation.</title>
        <authorList>
            <consortium name="The Broad Institute Genomics Platform"/>
            <consortium name="The Broad Institute Genome Sequencing Center for Infectious Disease"/>
            <person name="Wu L."/>
            <person name="Ma J."/>
        </authorList>
    </citation>
    <scope>NUCLEOTIDE SEQUENCE [LARGE SCALE GENOMIC DNA]</scope>
    <source>
        <strain evidence="11">CGMCC 1.15342</strain>
    </source>
</reference>
<comment type="similarity">
    <text evidence="2 7">Belongs to the cytochrome c oxidase subunit 3 family.</text>
</comment>
<dbReference type="PANTHER" id="PTHR11403:SF2">
    <property type="entry name" value="CYTOCHROME BO(3) UBIQUINOL OXIDASE SUBUNIT 3"/>
    <property type="match status" value="1"/>
</dbReference>
<feature type="domain" description="Heme-copper oxidase subunit III family profile" evidence="9">
    <location>
        <begin position="1"/>
        <end position="196"/>
    </location>
</feature>
<comment type="caution">
    <text evidence="10">The sequence shown here is derived from an EMBL/GenBank/DDBJ whole genome shotgun (WGS) entry which is preliminary data.</text>
</comment>
<dbReference type="EMBL" id="BMIK01000001">
    <property type="protein sequence ID" value="GGC16180.1"/>
    <property type="molecule type" value="Genomic_DNA"/>
</dbReference>
<evidence type="ECO:0000259" key="9">
    <source>
        <dbReference type="PROSITE" id="PS50253"/>
    </source>
</evidence>
<dbReference type="PANTHER" id="PTHR11403">
    <property type="entry name" value="CYTOCHROME C OXIDASE SUBUNIT III"/>
    <property type="match status" value="1"/>
</dbReference>
<gene>
    <name evidence="10" type="primary">ctaE</name>
    <name evidence="10" type="ORF">GCM10011386_04990</name>
</gene>
<feature type="transmembrane region" description="Helical" evidence="8">
    <location>
        <begin position="132"/>
        <end position="152"/>
    </location>
</feature>
<keyword evidence="11" id="KW-1185">Reference proteome</keyword>
<evidence type="ECO:0000256" key="5">
    <source>
        <dbReference type="ARBA" id="ARBA00022989"/>
    </source>
</evidence>
<evidence type="ECO:0000256" key="7">
    <source>
        <dbReference type="RuleBase" id="RU003376"/>
    </source>
</evidence>
<feature type="transmembrane region" description="Helical" evidence="8">
    <location>
        <begin position="24"/>
        <end position="45"/>
    </location>
</feature>
<dbReference type="Gene3D" id="1.20.120.80">
    <property type="entry name" value="Cytochrome c oxidase, subunit III, four-helix bundle"/>
    <property type="match status" value="1"/>
</dbReference>
<feature type="transmembrane region" description="Helical" evidence="8">
    <location>
        <begin position="57"/>
        <end position="81"/>
    </location>
</feature>
<keyword evidence="4 7" id="KW-0812">Transmembrane</keyword>